<feature type="transmembrane region" description="Helical" evidence="1">
    <location>
        <begin position="242"/>
        <end position="262"/>
    </location>
</feature>
<evidence type="ECO:0000256" key="1">
    <source>
        <dbReference type="SAM" id="Phobius"/>
    </source>
</evidence>
<keyword evidence="1" id="KW-1133">Transmembrane helix</keyword>
<keyword evidence="1" id="KW-0812">Transmembrane</keyword>
<dbReference type="Proteomes" id="UP001197247">
    <property type="component" value="Unassembled WGS sequence"/>
</dbReference>
<name>A0ABS5TPA1_9ACTN</name>
<keyword evidence="1" id="KW-0472">Membrane</keyword>
<dbReference type="RefSeq" id="WP_214159464.1">
    <property type="nucleotide sequence ID" value="NZ_JAHBAY010000014.1"/>
</dbReference>
<protein>
    <submittedName>
        <fullName evidence="2">Uncharacterized protein</fullName>
    </submittedName>
</protein>
<feature type="transmembrane region" description="Helical" evidence="1">
    <location>
        <begin position="372"/>
        <end position="392"/>
    </location>
</feature>
<comment type="caution">
    <text evidence="2">The sequence shown here is derived from an EMBL/GenBank/DDBJ whole genome shotgun (WGS) entry which is preliminary data.</text>
</comment>
<dbReference type="EMBL" id="JAHBAY010000014">
    <property type="protein sequence ID" value="MBT0772925.1"/>
    <property type="molecule type" value="Genomic_DNA"/>
</dbReference>
<reference evidence="2 3" key="1">
    <citation type="submission" date="2021-05" db="EMBL/GenBank/DDBJ databases">
        <title>Kineosporia and Streptomyces sp. nov. two new marine actinobacteria isolated from Coral.</title>
        <authorList>
            <person name="Buangrab K."/>
            <person name="Sutthacheep M."/>
            <person name="Yeemin T."/>
            <person name="Harunari E."/>
            <person name="Igarashi Y."/>
            <person name="Kanchanasin P."/>
            <person name="Tanasupawat S."/>
            <person name="Phongsopitanun W."/>
        </authorList>
    </citation>
    <scope>NUCLEOTIDE SEQUENCE [LARGE SCALE GENOMIC DNA]</scope>
    <source>
        <strain evidence="2 3">J2-2</strain>
    </source>
</reference>
<gene>
    <name evidence="2" type="ORF">KIH74_28540</name>
</gene>
<feature type="transmembrane region" description="Helical" evidence="1">
    <location>
        <begin position="218"/>
        <end position="236"/>
    </location>
</feature>
<proteinExistence type="predicted"/>
<feature type="transmembrane region" description="Helical" evidence="1">
    <location>
        <begin position="404"/>
        <end position="426"/>
    </location>
</feature>
<evidence type="ECO:0000313" key="3">
    <source>
        <dbReference type="Proteomes" id="UP001197247"/>
    </source>
</evidence>
<accession>A0ABS5TPA1</accession>
<keyword evidence="3" id="KW-1185">Reference proteome</keyword>
<organism evidence="2 3">
    <name type="scientific">Kineosporia corallincola</name>
    <dbReference type="NCBI Taxonomy" id="2835133"/>
    <lineage>
        <taxon>Bacteria</taxon>
        <taxon>Bacillati</taxon>
        <taxon>Actinomycetota</taxon>
        <taxon>Actinomycetes</taxon>
        <taxon>Kineosporiales</taxon>
        <taxon>Kineosporiaceae</taxon>
        <taxon>Kineosporia</taxon>
    </lineage>
</organism>
<evidence type="ECO:0000313" key="2">
    <source>
        <dbReference type="EMBL" id="MBT0772925.1"/>
    </source>
</evidence>
<sequence>MNDFGDEVNQTATDDAEIDMMIGVVRGDVYYNTTPTPTPQDVFESGQRYLASSIVDTARAKFSEAIGGGLRGGEVCFYFVLALMSGRTREQLSESERQQLKSAGPELLPEGVPGPAERAARLVLDLVDLDANRSDDVAVLFDRLDRTPEQWRTPILRHLEFVMDGQAKNALWERSVTQANDNQMAGDRLDRAWKFFHPEPDPPEKPAIRERRTDRASAIVLAASSVVAVSFLIQLAQSAGSVTSYALLVLGLAAVATCVFLVSDLSAHRRVRFRPSVVETPAEPAPRHFAGPLKTYCERYASDLPDPKAWLAATASIREAVAWELALTHPTHGRGQTGPVRWLIRHRAGQIRRTGLSGNPALLSPELVPPRLFPPAILATALIGTVTGLALVGEAVGAAPLPTLLRVPVIALAGYLAVRLGLEILGRRRETHYLRKRAADEHSRALKSFAAWQAKLSDSPDEGEMAEWLSADRVLLIDRALKHYKLEPRRVLSHGILESPDRTRRPVHSRARVPQGPWRYRHYALVMFLLSNDGIRQVTTKLDFNRGELSGESRENFRYDTICSFRVETTRGNGRLLKLRRLDGNSDDYEIVTPDDAPGITDDPAEVADISADAAGLHQAIHLLEGIAAEGKGWIGES</sequence>